<dbReference type="InterPro" id="IPR002052">
    <property type="entry name" value="DNA_methylase_N6_adenine_CS"/>
</dbReference>
<dbReference type="GO" id="GO:0003676">
    <property type="term" value="F:nucleic acid binding"/>
    <property type="evidence" value="ECO:0007669"/>
    <property type="project" value="InterPro"/>
</dbReference>
<evidence type="ECO:0000313" key="8">
    <source>
        <dbReference type="EMBL" id="MXN65195.1"/>
    </source>
</evidence>
<feature type="binding site" evidence="5">
    <location>
        <position position="135"/>
    </location>
    <ligand>
        <name>S-adenosyl-L-methionine</name>
        <dbReference type="ChEBI" id="CHEBI:59789"/>
    </ligand>
</feature>
<comment type="catalytic activity">
    <reaction evidence="4 5">
        <text>L-glutaminyl-[peptide chain release factor] + S-adenosyl-L-methionine = N(5)-methyl-L-glutaminyl-[peptide chain release factor] + S-adenosyl-L-homocysteine + H(+)</text>
        <dbReference type="Rhea" id="RHEA:42896"/>
        <dbReference type="Rhea" id="RHEA-COMP:10271"/>
        <dbReference type="Rhea" id="RHEA-COMP:10272"/>
        <dbReference type="ChEBI" id="CHEBI:15378"/>
        <dbReference type="ChEBI" id="CHEBI:30011"/>
        <dbReference type="ChEBI" id="CHEBI:57856"/>
        <dbReference type="ChEBI" id="CHEBI:59789"/>
        <dbReference type="ChEBI" id="CHEBI:61891"/>
        <dbReference type="EC" id="2.1.1.297"/>
    </reaction>
</comment>
<dbReference type="EMBL" id="WUMV01000003">
    <property type="protein sequence ID" value="MXN65195.1"/>
    <property type="molecule type" value="Genomic_DNA"/>
</dbReference>
<gene>
    <name evidence="5 8" type="primary">prmC</name>
    <name evidence="8" type="ORF">GR183_09765</name>
</gene>
<dbReference type="PROSITE" id="PS00092">
    <property type="entry name" value="N6_MTASE"/>
    <property type="match status" value="1"/>
</dbReference>
<dbReference type="CDD" id="cd02440">
    <property type="entry name" value="AdoMet_MTases"/>
    <property type="match status" value="1"/>
</dbReference>
<evidence type="ECO:0000256" key="2">
    <source>
        <dbReference type="ARBA" id="ARBA00022679"/>
    </source>
</evidence>
<sequence>MRAAFRAAALSTPDLDARVLTAHATDREPNEVVLKGEEPVGERMRECALSLANDRLAGKPVARILGRKEFWGLTFTLSDETLEPRPDTELLVEQVLECCGDRSAELTILDIGTGSGAIAVSLLHELPRAIAIGTDLSQGALLAARANACRNGVGERFFPVACDGHSAISGDFDFLVSNPPYIRSMDITTLDVGVRQHDPVLALDGGADGLAAYRSIARDSRHLLRRGGYVFFEIGYDQAAEVAAISVESGYENISVFQDLAGHDRVIRGFRAT</sequence>
<dbReference type="NCBIfam" id="TIGR03534">
    <property type="entry name" value="RF_mod_PrmC"/>
    <property type="match status" value="1"/>
</dbReference>
<reference evidence="8 9" key="1">
    <citation type="submission" date="2019-12" db="EMBL/GenBank/DDBJ databases">
        <authorList>
            <person name="Li M."/>
        </authorList>
    </citation>
    <scope>NUCLEOTIDE SEQUENCE [LARGE SCALE GENOMIC DNA]</scope>
    <source>
        <strain evidence="8 9">GBMRC 2046</strain>
    </source>
</reference>
<dbReference type="NCBIfam" id="TIGR00536">
    <property type="entry name" value="hemK_fam"/>
    <property type="match status" value="1"/>
</dbReference>
<dbReference type="InterPro" id="IPR029063">
    <property type="entry name" value="SAM-dependent_MTases_sf"/>
</dbReference>
<evidence type="ECO:0000259" key="7">
    <source>
        <dbReference type="Pfam" id="PF17827"/>
    </source>
</evidence>
<dbReference type="SUPFAM" id="SSF53335">
    <property type="entry name" value="S-adenosyl-L-methionine-dependent methyltransferases"/>
    <property type="match status" value="1"/>
</dbReference>
<keyword evidence="9" id="KW-1185">Reference proteome</keyword>
<dbReference type="Pfam" id="PF17827">
    <property type="entry name" value="PrmC_N"/>
    <property type="match status" value="1"/>
</dbReference>
<dbReference type="GO" id="GO:0032259">
    <property type="term" value="P:methylation"/>
    <property type="evidence" value="ECO:0007669"/>
    <property type="project" value="UniProtKB-KW"/>
</dbReference>
<evidence type="ECO:0000259" key="6">
    <source>
        <dbReference type="Pfam" id="PF05175"/>
    </source>
</evidence>
<evidence type="ECO:0000256" key="5">
    <source>
        <dbReference type="HAMAP-Rule" id="MF_02126"/>
    </source>
</evidence>
<comment type="caution">
    <text evidence="5">Lacks conserved residue(s) required for the propagation of feature annotation.</text>
</comment>
<dbReference type="RefSeq" id="WP_160775806.1">
    <property type="nucleotide sequence ID" value="NZ_WUMV01000003.1"/>
</dbReference>
<dbReference type="InterPro" id="IPR040758">
    <property type="entry name" value="PrmC_N"/>
</dbReference>
<dbReference type="Pfam" id="PF05175">
    <property type="entry name" value="MTS"/>
    <property type="match status" value="1"/>
</dbReference>
<feature type="domain" description="Methyltransferase small" evidence="6">
    <location>
        <begin position="88"/>
        <end position="186"/>
    </location>
</feature>
<protein>
    <recommendedName>
        <fullName evidence="5">Release factor glutamine methyltransferase</fullName>
        <shortName evidence="5">RF MTase</shortName>
        <ecNumber evidence="5">2.1.1.297</ecNumber>
    </recommendedName>
    <alternativeName>
        <fullName evidence="5">N5-glutamine methyltransferase PrmC</fullName>
    </alternativeName>
    <alternativeName>
        <fullName evidence="5">Protein-(glutamine-N5) MTase PrmC</fullName>
    </alternativeName>
    <alternativeName>
        <fullName evidence="5">Protein-glutamine N-methyltransferase PrmC</fullName>
    </alternativeName>
</protein>
<dbReference type="Gene3D" id="3.40.50.150">
    <property type="entry name" value="Vaccinia Virus protein VP39"/>
    <property type="match status" value="1"/>
</dbReference>
<dbReference type="HAMAP" id="MF_02126">
    <property type="entry name" value="RF_methyltr_PrmC"/>
    <property type="match status" value="1"/>
</dbReference>
<comment type="similarity">
    <text evidence="5">Belongs to the protein N5-glutamine methyltransferase family. PrmC subfamily.</text>
</comment>
<dbReference type="EC" id="2.1.1.297" evidence="5"/>
<dbReference type="Gene3D" id="1.10.8.10">
    <property type="entry name" value="DNA helicase RuvA subunit, C-terminal domain"/>
    <property type="match status" value="1"/>
</dbReference>
<evidence type="ECO:0000256" key="4">
    <source>
        <dbReference type="ARBA" id="ARBA00048391"/>
    </source>
</evidence>
<keyword evidence="1 5" id="KW-0489">Methyltransferase</keyword>
<dbReference type="Proteomes" id="UP000433101">
    <property type="component" value="Unassembled WGS sequence"/>
</dbReference>
<feature type="binding site" evidence="5">
    <location>
        <begin position="178"/>
        <end position="181"/>
    </location>
    <ligand>
        <name>substrate</name>
    </ligand>
</feature>
<dbReference type="InterPro" id="IPR019874">
    <property type="entry name" value="RF_methyltr_PrmC"/>
</dbReference>
<accession>A0A7X3LU58</accession>
<dbReference type="InterPro" id="IPR050320">
    <property type="entry name" value="N5-glutamine_MTase"/>
</dbReference>
<name>A0A7X3LU58_9HYPH</name>
<feature type="binding site" evidence="5">
    <location>
        <begin position="112"/>
        <end position="116"/>
    </location>
    <ligand>
        <name>S-adenosyl-L-methionine</name>
        <dbReference type="ChEBI" id="CHEBI:59789"/>
    </ligand>
</feature>
<evidence type="ECO:0000313" key="9">
    <source>
        <dbReference type="Proteomes" id="UP000433101"/>
    </source>
</evidence>
<dbReference type="PANTHER" id="PTHR18895:SF74">
    <property type="entry name" value="MTRF1L RELEASE FACTOR GLUTAMINE METHYLTRANSFERASE"/>
    <property type="match status" value="1"/>
</dbReference>
<keyword evidence="2 5" id="KW-0808">Transferase</keyword>
<dbReference type="AlphaFoldDB" id="A0A7X3LU58"/>
<proteinExistence type="inferred from homology"/>
<dbReference type="GO" id="GO:0102559">
    <property type="term" value="F:peptide chain release factor N(5)-glutamine methyltransferase activity"/>
    <property type="evidence" value="ECO:0007669"/>
    <property type="project" value="UniProtKB-EC"/>
</dbReference>
<dbReference type="InterPro" id="IPR004556">
    <property type="entry name" value="HemK-like"/>
</dbReference>
<dbReference type="PANTHER" id="PTHR18895">
    <property type="entry name" value="HEMK METHYLTRANSFERASE"/>
    <property type="match status" value="1"/>
</dbReference>
<dbReference type="InterPro" id="IPR007848">
    <property type="entry name" value="Small_mtfrase_dom"/>
</dbReference>
<keyword evidence="3 5" id="KW-0949">S-adenosyl-L-methionine</keyword>
<comment type="function">
    <text evidence="5">Methylates the class 1 translation termination release factors RF1/PrfA and RF2/PrfB on the glutamine residue of the universally conserved GGQ motif.</text>
</comment>
<organism evidence="8 9">
    <name type="scientific">Stappia sediminis</name>
    <dbReference type="NCBI Taxonomy" id="2692190"/>
    <lineage>
        <taxon>Bacteria</taxon>
        <taxon>Pseudomonadati</taxon>
        <taxon>Pseudomonadota</taxon>
        <taxon>Alphaproteobacteria</taxon>
        <taxon>Hyphomicrobiales</taxon>
        <taxon>Stappiaceae</taxon>
        <taxon>Stappia</taxon>
    </lineage>
</organism>
<comment type="caution">
    <text evidence="8">The sequence shown here is derived from an EMBL/GenBank/DDBJ whole genome shotgun (WGS) entry which is preliminary data.</text>
</comment>
<feature type="domain" description="Release factor glutamine methyltransferase N-terminal" evidence="7">
    <location>
        <begin position="2"/>
        <end position="66"/>
    </location>
</feature>
<evidence type="ECO:0000256" key="3">
    <source>
        <dbReference type="ARBA" id="ARBA00022691"/>
    </source>
</evidence>
<evidence type="ECO:0000256" key="1">
    <source>
        <dbReference type="ARBA" id="ARBA00022603"/>
    </source>
</evidence>
<feature type="binding site" evidence="5">
    <location>
        <position position="178"/>
    </location>
    <ligand>
        <name>S-adenosyl-L-methionine</name>
        <dbReference type="ChEBI" id="CHEBI:59789"/>
    </ligand>
</feature>